<dbReference type="GeneID" id="63839266"/>
<dbReference type="AlphaFoldDB" id="A0A9P5CP65"/>
<feature type="compositionally biased region" description="Polar residues" evidence="6">
    <location>
        <begin position="1112"/>
        <end position="1121"/>
    </location>
</feature>
<evidence type="ECO:0000256" key="2">
    <source>
        <dbReference type="ARBA" id="ARBA00006086"/>
    </source>
</evidence>
<comment type="subcellular location">
    <subcellularLocation>
        <location evidence="5">Cytoplasm</location>
    </subcellularLocation>
    <subcellularLocation>
        <location evidence="5">Nucleus</location>
    </subcellularLocation>
</comment>
<dbReference type="InterPro" id="IPR056167">
    <property type="entry name" value="A-sol_ELP1"/>
</dbReference>
<dbReference type="InterPro" id="IPR056165">
    <property type="entry name" value="Beta-prop_ELP1_2nd"/>
</dbReference>
<gene>
    <name evidence="12" type="ORF">M406DRAFT_346049</name>
</gene>
<dbReference type="InterPro" id="IPR006849">
    <property type="entry name" value="Elp1"/>
</dbReference>
<evidence type="ECO:0000256" key="6">
    <source>
        <dbReference type="SAM" id="MobiDB-lite"/>
    </source>
</evidence>
<feature type="domain" description="ELP1 TPR" evidence="9">
    <location>
        <begin position="848"/>
        <end position="1012"/>
    </location>
</feature>
<comment type="pathway">
    <text evidence="1">tRNA modification; 5-methoxycarbonylmethyl-2-thiouridine-tRNA biosynthesis.</text>
</comment>
<evidence type="ECO:0000256" key="3">
    <source>
        <dbReference type="ARBA" id="ARBA00022490"/>
    </source>
</evidence>
<dbReference type="Pfam" id="PF23797">
    <property type="entry name" value="Beta-prop_ELP1_2nd"/>
    <property type="match status" value="2"/>
</dbReference>
<comment type="caution">
    <text evidence="12">The sequence shown here is derived from an EMBL/GenBank/DDBJ whole genome shotgun (WGS) entry which is preliminary data.</text>
</comment>
<feature type="region of interest" description="Disordered" evidence="6">
    <location>
        <begin position="1112"/>
        <end position="1134"/>
    </location>
</feature>
<dbReference type="GO" id="GO:0005829">
    <property type="term" value="C:cytosol"/>
    <property type="evidence" value="ECO:0007669"/>
    <property type="project" value="TreeGrafter"/>
</dbReference>
<comment type="function">
    <text evidence="5">Component of the elongator complex which is required for multiple tRNA modifications, including mcm5U (5-methoxycarbonylmethyl uridine), mcm5s2U (5-methoxycarbonylmethyl-2-thiouridine), and ncm5U (5-carbamoylmethyl uridine). The elongator complex catalyzes formation of carboxymethyluridine in the wobble base at position 34 in tRNAs.</text>
</comment>
<comment type="similarity">
    <text evidence="2 5">Belongs to the ELP1/IKA1 family.</text>
</comment>
<feature type="region of interest" description="Disordered" evidence="6">
    <location>
        <begin position="175"/>
        <end position="205"/>
    </location>
</feature>
<dbReference type="RefSeq" id="XP_040776819.1">
    <property type="nucleotide sequence ID" value="XM_040922137.1"/>
</dbReference>
<dbReference type="GO" id="GO:0000049">
    <property type="term" value="F:tRNA binding"/>
    <property type="evidence" value="ECO:0007669"/>
    <property type="project" value="TreeGrafter"/>
</dbReference>
<keyword evidence="5" id="KW-0539">Nucleus</keyword>
<dbReference type="GO" id="GO:0005634">
    <property type="term" value="C:nucleus"/>
    <property type="evidence" value="ECO:0007669"/>
    <property type="project" value="UniProtKB-SubCell"/>
</dbReference>
<dbReference type="Pfam" id="PF23925">
    <property type="entry name" value="A-sol_ELP1"/>
    <property type="match status" value="1"/>
</dbReference>
<feature type="domain" description="ELP1 N-terminal second beta-propeller" evidence="8">
    <location>
        <begin position="490"/>
        <end position="607"/>
    </location>
</feature>
<dbReference type="Pfam" id="PF23936">
    <property type="entry name" value="HB_ELP1"/>
    <property type="match status" value="1"/>
</dbReference>
<dbReference type="PIRSF" id="PIRSF017233">
    <property type="entry name" value="IKAP"/>
    <property type="match status" value="1"/>
</dbReference>
<dbReference type="Proteomes" id="UP000803844">
    <property type="component" value="Unassembled WGS sequence"/>
</dbReference>
<feature type="compositionally biased region" description="Basic and acidic residues" evidence="6">
    <location>
        <begin position="182"/>
        <end position="204"/>
    </location>
</feature>
<keyword evidence="12" id="KW-0808">Transferase</keyword>
<evidence type="ECO:0000256" key="4">
    <source>
        <dbReference type="ARBA" id="ARBA00022694"/>
    </source>
</evidence>
<dbReference type="Pfam" id="PF23878">
    <property type="entry name" value="TPR_ELP1"/>
    <property type="match status" value="1"/>
</dbReference>
<dbReference type="GO" id="GO:0033588">
    <property type="term" value="C:elongator holoenzyme complex"/>
    <property type="evidence" value="ECO:0007669"/>
    <property type="project" value="InterPro"/>
</dbReference>
<keyword evidence="4" id="KW-0819">tRNA processing</keyword>
<dbReference type="GO" id="GO:0016301">
    <property type="term" value="F:kinase activity"/>
    <property type="evidence" value="ECO:0007669"/>
    <property type="project" value="UniProtKB-KW"/>
</dbReference>
<dbReference type="PANTHER" id="PTHR12747">
    <property type="entry name" value="ELONGATOR COMPLEX PROTEIN 1"/>
    <property type="match status" value="1"/>
</dbReference>
<name>A0A9P5CP65_CRYP1</name>
<evidence type="ECO:0000259" key="8">
    <source>
        <dbReference type="Pfam" id="PF23797"/>
    </source>
</evidence>
<protein>
    <recommendedName>
        <fullName evidence="5">Elongator complex protein 1</fullName>
    </recommendedName>
</protein>
<evidence type="ECO:0000313" key="12">
    <source>
        <dbReference type="EMBL" id="KAF3765858.1"/>
    </source>
</evidence>
<feature type="domain" description="ELP1 alpha-solenoid" evidence="10">
    <location>
        <begin position="631"/>
        <end position="840"/>
    </location>
</feature>
<dbReference type="GO" id="GO:0002926">
    <property type="term" value="P:tRNA wobble base 5-methoxycarbonylmethyl-2-thiouridinylation"/>
    <property type="evidence" value="ECO:0007669"/>
    <property type="project" value="TreeGrafter"/>
</dbReference>
<dbReference type="InterPro" id="IPR056166">
    <property type="entry name" value="TPR_ELP1"/>
</dbReference>
<sequence>MRNLRNVGYKVSKAAADISAICWDASKDETLITCGPAAPDQKIELFRVAEDVTPSWDAPSPNPDLPVDRIVSLHYFSDSATTCLVLEGGDIVIVEEGLGSEDVHIEIMGSIDAGIRAAQWSPDEELLVIATKADTVVFMSRSFDGIAEATMTEADMSASKHVSVGWGKKETQFQGKGAKARALRDPTIPEKVDEGRPSPNDDGRLSVSWRGDGAYVAINSTVSASRRLIRVYTRDGALDGVSEPVDGLEGSLSWRPAGNLMAGIQRFDDHVDVVFFERNGLRHGQFTLRSTENLLDPEMHITLEWNSDSTVLAVLFGKTVQLWTMGNYHWYLKQEILLKSPCSYVSWHPEKALRLAMASTGNIFHTEFVFAVAKGSLMPPHDFGAVAVVDGTSVKITPFRTANVPPPMSMFEIESGHTVIDIAFSQDNSEMAVLHLGGVDVYGWQTKNGRSVVPRLSKRYAFGSDGVEAVLFPQATSIDNSSELLNPGDMCVQSKSGRISRLPGNAEALESLATGFPLQLPWVEITHIDDEMVAFGMSRSGHLYANSRLLVKNCTSFLVTCDHLIFTTSNHFLKFVHLNKPEDLELAPDDPEKDERCRSIERGARLVTAIPTTMSVILQMPRGNLETIYPRAMVLAGIRQLVDEKEYGKAFAHCRTQRVDMNILYDHNPEQFLSNVGLFLDQLKDVTYIDLFLASLSEDDVTETMYTDTKKTKTTAGFIPSAQDTPATTVNGESTSKVNAICDSILKTLQARRDTNLQNIITANVCKNPPALEDGLLVVAQLMQEDESMAEKAVEHICFLQDVNRLYDHALGLYHLDLALLVAQQSQRDPREYLPFIQDLHQKSDARRKFAIDDHLSRRDKALQHLHALNAFDEVKAYTTRYNLYQTALRLYRYETERHRDLTDLYAAHLESQSKYREAGLAYESLNNFARATACYRAAGASCWRECLFTAQQQEPPLSTDAMADLAAALADALWEAKEYASAATVYLEYLDKLDDAVRCLCKGYHFADAMRLVVSRSRADLLASAVDTGLADALSSSTEFLADCKAQLRAQVPRIAELRRKAIEDPLAFYEGERPSALADLPDDVSVASSRVSTSASLFTRYTGKAGSVGTVGSNVSRATSKNRKREEKKRARGRKGTVYEAEYLVNSVRRLVERVEASKGEVERLVFGLMRRGMAERARAIEALMDEIVEACRAAVREGEGYRPKGPDAVLQASLDAVNARQVAPVITAFSKLSLLG</sequence>
<keyword evidence="12" id="KW-0418">Kinase</keyword>
<dbReference type="InterPro" id="IPR056164">
    <property type="entry name" value="Beta-prop_ELP1_1st"/>
</dbReference>
<dbReference type="EMBL" id="MU032347">
    <property type="protein sequence ID" value="KAF3765858.1"/>
    <property type="molecule type" value="Genomic_DNA"/>
</dbReference>
<evidence type="ECO:0000259" key="7">
    <source>
        <dbReference type="Pfam" id="PF04762"/>
    </source>
</evidence>
<dbReference type="PANTHER" id="PTHR12747:SF0">
    <property type="entry name" value="ELONGATOR COMPLEX PROTEIN 1"/>
    <property type="match status" value="1"/>
</dbReference>
<evidence type="ECO:0000259" key="10">
    <source>
        <dbReference type="Pfam" id="PF23925"/>
    </source>
</evidence>
<evidence type="ECO:0000256" key="5">
    <source>
        <dbReference type="PIRNR" id="PIRNR017233"/>
    </source>
</evidence>
<dbReference type="InterPro" id="IPR056169">
    <property type="entry name" value="HB_ELP1"/>
</dbReference>
<dbReference type="SUPFAM" id="SSF69322">
    <property type="entry name" value="Tricorn protease domain 2"/>
    <property type="match status" value="1"/>
</dbReference>
<reference evidence="12" key="1">
    <citation type="journal article" date="2020" name="Phytopathology">
        <title>Genome sequence of the chestnut blight fungus Cryphonectria parasitica EP155: A fundamental resource for an archetypical invasive plant pathogen.</title>
        <authorList>
            <person name="Crouch J.A."/>
            <person name="Dawe A."/>
            <person name="Aerts A."/>
            <person name="Barry K."/>
            <person name="Churchill A.C.L."/>
            <person name="Grimwood J."/>
            <person name="Hillman B."/>
            <person name="Milgroom M.G."/>
            <person name="Pangilinan J."/>
            <person name="Smith M."/>
            <person name="Salamov A."/>
            <person name="Schmutz J."/>
            <person name="Yadav J."/>
            <person name="Grigoriev I.V."/>
            <person name="Nuss D."/>
        </authorList>
    </citation>
    <scope>NUCLEOTIDE SEQUENCE</scope>
    <source>
        <strain evidence="12">EP155</strain>
    </source>
</reference>
<evidence type="ECO:0000259" key="9">
    <source>
        <dbReference type="Pfam" id="PF23878"/>
    </source>
</evidence>
<organism evidence="12 13">
    <name type="scientific">Cryphonectria parasitica (strain ATCC 38755 / EP155)</name>
    <dbReference type="NCBI Taxonomy" id="660469"/>
    <lineage>
        <taxon>Eukaryota</taxon>
        <taxon>Fungi</taxon>
        <taxon>Dikarya</taxon>
        <taxon>Ascomycota</taxon>
        <taxon>Pezizomycotina</taxon>
        <taxon>Sordariomycetes</taxon>
        <taxon>Sordariomycetidae</taxon>
        <taxon>Diaporthales</taxon>
        <taxon>Cryphonectriaceae</taxon>
        <taxon>Cryphonectria-Endothia species complex</taxon>
        <taxon>Cryphonectria</taxon>
    </lineage>
</organism>
<accession>A0A9P5CP65</accession>
<keyword evidence="13" id="KW-1185">Reference proteome</keyword>
<feature type="domain" description="ELP1 first N-terminal beta-propeller" evidence="7">
    <location>
        <begin position="1"/>
        <end position="350"/>
    </location>
</feature>
<feature type="domain" description="ELP1 three-helical bundle" evidence="11">
    <location>
        <begin position="1021"/>
        <end position="1197"/>
    </location>
</feature>
<dbReference type="Pfam" id="PF04762">
    <property type="entry name" value="Beta-prop_ELP1_1st"/>
    <property type="match status" value="1"/>
</dbReference>
<evidence type="ECO:0000256" key="1">
    <source>
        <dbReference type="ARBA" id="ARBA00005043"/>
    </source>
</evidence>
<evidence type="ECO:0000259" key="11">
    <source>
        <dbReference type="Pfam" id="PF23936"/>
    </source>
</evidence>
<proteinExistence type="inferred from homology"/>
<keyword evidence="3 5" id="KW-0963">Cytoplasm</keyword>
<evidence type="ECO:0000313" key="13">
    <source>
        <dbReference type="Proteomes" id="UP000803844"/>
    </source>
</evidence>
<dbReference type="OrthoDB" id="40048at2759"/>
<feature type="domain" description="ELP1 N-terminal second beta-propeller" evidence="8">
    <location>
        <begin position="388"/>
        <end position="448"/>
    </location>
</feature>